<organism evidence="4 5">
    <name type="scientific">Mytilus galloprovincialis</name>
    <name type="common">Mediterranean mussel</name>
    <dbReference type="NCBI Taxonomy" id="29158"/>
    <lineage>
        <taxon>Eukaryota</taxon>
        <taxon>Metazoa</taxon>
        <taxon>Spiralia</taxon>
        <taxon>Lophotrochozoa</taxon>
        <taxon>Mollusca</taxon>
        <taxon>Bivalvia</taxon>
        <taxon>Autobranchia</taxon>
        <taxon>Pteriomorphia</taxon>
        <taxon>Mytilida</taxon>
        <taxon>Mytiloidea</taxon>
        <taxon>Mytilidae</taxon>
        <taxon>Mytilinae</taxon>
        <taxon>Mytilus</taxon>
    </lineage>
</organism>
<evidence type="ECO:0000313" key="4">
    <source>
        <dbReference type="EMBL" id="VDI55088.1"/>
    </source>
</evidence>
<dbReference type="GO" id="GO:0005576">
    <property type="term" value="C:extracellular region"/>
    <property type="evidence" value="ECO:0007669"/>
    <property type="project" value="InterPro"/>
</dbReference>
<evidence type="ECO:0000259" key="3">
    <source>
        <dbReference type="PROSITE" id="PS50940"/>
    </source>
</evidence>
<dbReference type="OrthoDB" id="6071590at2759"/>
<feature type="chain" id="PRO_5032762791" evidence="1">
    <location>
        <begin position="23"/>
        <end position="2195"/>
    </location>
</feature>
<name>A0A8B6FX68_MYTGA</name>
<keyword evidence="5" id="KW-1185">Reference proteome</keyword>
<feature type="domain" description="VWFA" evidence="2">
    <location>
        <begin position="228"/>
        <end position="401"/>
    </location>
</feature>
<dbReference type="InterPro" id="IPR002557">
    <property type="entry name" value="Chitin-bd_dom"/>
</dbReference>
<feature type="domain" description="Chitin-binding type-2" evidence="3">
    <location>
        <begin position="1788"/>
        <end position="1852"/>
    </location>
</feature>
<dbReference type="CDD" id="cd00198">
    <property type="entry name" value="vWFA"/>
    <property type="match status" value="1"/>
</dbReference>
<feature type="domain" description="VWFA" evidence="2">
    <location>
        <begin position="1338"/>
        <end position="1520"/>
    </location>
</feature>
<dbReference type="PROSITE" id="PS50234">
    <property type="entry name" value="VWFA"/>
    <property type="match status" value="5"/>
</dbReference>
<dbReference type="PANTHER" id="PTHR24020:SF84">
    <property type="entry name" value="VWFA DOMAIN-CONTAINING PROTEIN"/>
    <property type="match status" value="1"/>
</dbReference>
<dbReference type="InterPro" id="IPR036465">
    <property type="entry name" value="vWFA_dom_sf"/>
</dbReference>
<comment type="caution">
    <text evidence="4">The sequence shown here is derived from an EMBL/GenBank/DDBJ whole genome shotgun (WGS) entry which is preliminary data.</text>
</comment>
<feature type="domain" description="VWFA" evidence="2">
    <location>
        <begin position="33"/>
        <end position="217"/>
    </location>
</feature>
<dbReference type="PANTHER" id="PTHR24020">
    <property type="entry name" value="COLLAGEN ALPHA"/>
    <property type="match status" value="1"/>
</dbReference>
<dbReference type="SUPFAM" id="SSF53300">
    <property type="entry name" value="vWA-like"/>
    <property type="match status" value="7"/>
</dbReference>
<dbReference type="SMART" id="SM00327">
    <property type="entry name" value="VWA"/>
    <property type="match status" value="5"/>
</dbReference>
<dbReference type="EMBL" id="UYJE01007464">
    <property type="protein sequence ID" value="VDI55088.1"/>
    <property type="molecule type" value="Genomic_DNA"/>
</dbReference>
<proteinExistence type="predicted"/>
<accession>A0A8B6FX68</accession>
<dbReference type="Proteomes" id="UP000596742">
    <property type="component" value="Unassembled WGS sequence"/>
</dbReference>
<sequence>MIMRWLVTLAVCIATLSTLGYCQIDNCLDGKADIVIALDGTRLNTATEHTQFVFMKEYIKKILNKITLNFINGTMVSLFTYGTTSTEIADFSADKNSILTKLQALTYPRLPTRYTNLALDHITEKFKKFNRRGVPRIAIVFVNGNTNGDFSTLKIAAKKAAINENIQIIAVSANSTFAVRDLDTITSYVPGRIISAVYRDDDPDMAAVCQYMIGGTVLPRNCTGKAHVILGIDLSTKSRFDMALNLGIALFSNVRQVRRTLLLNDANDYEYTFAPGVNSKSEFGKIQSEAASRLNSGSYDAKGMVDSFVSAFNKSLLTTMHMARVAILISDTDSGSPTQMRQAVDMLRNQNIKLIIIAVQAEFKPSLQTLLELTEENLQNQIVTSDKTLSVSGLNQVMNSVCYAIQRCPGEIDVMIAMDTSYSIASQPEKVQLVKAYTKIIANSFIHNRVHAAQIAIIAFGTSVFHVSFFGDNLIDIIENINLAQPISNDYKTNTDIALDYMINRTNSKGRPGVPKVAIIVTDGKSTNGLQNLQNSAIRAAMNNLITVAVGVGDGYIMEELSNLTNGIQENIIESTFEDLTSIAASKTVDRLCLFAIDGQETSQVCEGAAHITIAVDVGDAKNFDEVKLFAAKLIANLKVQEMLVSIVIGSTGAEYNFPANTDSNTIRNTILRSTNSDQNIYNHTGTINRAAKAFAAKPIMPRIVLFITDGKSTNPASSIAAARIAATNDIQFLALGLIKKDISAVDMNEITGIAGGIIQNRFVISEEGLQSSGVNLVIMSVCHAISDWSGTSLLKFMGPAEVSLMIDSCDGTMHTFYRAFAKDVLRYINVEDNKVKLNVASFCSKVEPISSYQDMYYIHPSLKYENIMANKQWTASQIIGDYILHFNDIRSSNKIGIVLVNDATNEPNLRLIAQFAYQQGITLFAIGIDYGQQNLEMKLAQISPNGYMKLPLNQLNVMGMNFLITNFMAMANASDRYVAMGLVGFNPTIDLGNQSIRYNHLVTSLQGQTRMLTGNIRNEMDSRISNAVYTGNGLAIHDAIANFRQLFKNKSGKKYAFIVTNKGAENIELVNRERELAKKENITIYVIGFKPDVTLDQLVAIAGSNDLVSYYESSNRLIQMSSRFVQLVSEFGSDAKLAFAISGTGMSANAFSHMRNVVVTAANLYKQLSQLGNKNIELAAGLIGYNGFYLVQPLTAVSNINLVQLENSLAQLVNEPLAQSMINMYFTLSQQKVAGRPQYAVVYYSGGLGSNKNMVLKIAQMMRDNGITVIPFNVDGISTDVENSAEYKDAVLLAGGNANNVMWLSRNYIRNNQTKNPIELSGYLKNNIMNVGNYGCNVDVSMGQMGDLDPSALKEVRKIIAAFIGTSEQDCKGRMKMGVFEFDQTTYAPLIHFGLHSDYASLQNAFQTQSDIRTAYPRGSAAIQYILNSLTQNQQSDMVKAGVLLVDDEVYSKYETLIKAYNAYAKGIHVIVMSVSQAGSLLTQQDKVNMANGVAANTFTVNNIASLNTDGKAYLINILGQLNTFNPTTTAAATTSLATTTKTTTTTTTTQAPTTTTIKTTTRDYNTGLTECLGPADIAIALDSSDSLQIPDFQNSKDFVNTLVANMRIGVNNIRLRSVFTFSTTIKDIVDDVYDKNIIRALLQAATMLKIGTNTHLAIQEIRLRLQRAPQISTNPQFGIIITDGKSAYPALTKDEADLAYNQGITMFVVGIVSPKYSISERQTMIDELYRIAANIITNVIVVKDFEEMLTALPILNTLICNLATTTITSTTVTVPTTTPQFATECITRCDPNAIRCYVPHPTNCKYYLDCIREAGATQFVQYSIQECGLHYFFNPDTSKCDHLDEFICKQDPCVINKWSNGTTYPVPNSCNLYYKCLHTEDGMMIHTRQACQCENKLKYDTTISGTDDHDHCIKDTTNACSIVDNSRTTPKLERCKKFKIGDNKYIEDGEEKECATGQIFKTERCSCVWGELPTSPTVTTTVKPTSNGECIPSIHLDFSTILSTNPQLQGQDNVQVANGKGYFGGLSFIANPQLNNNILPIFIAKLKLKMDTSFSFGSNSLLKSCSGNPMASIEMYAERTNTKNKLITKVMISDFRAITVSNDKYDIYNNIEVTITLGFNREMVAVEVALSAAETDLQQVAFSNAPKDFLACNGALNVGQPFGGNGPFVGDIYDWKVWNGCDNVPASMDYLFN</sequence>
<feature type="signal peptide" evidence="1">
    <location>
        <begin position="1"/>
        <end position="22"/>
    </location>
</feature>
<dbReference type="Gene3D" id="3.40.50.410">
    <property type="entry name" value="von Willebrand factor, type A domain"/>
    <property type="match status" value="6"/>
</dbReference>
<reference evidence="4" key="1">
    <citation type="submission" date="2018-11" db="EMBL/GenBank/DDBJ databases">
        <authorList>
            <person name="Alioto T."/>
            <person name="Alioto T."/>
        </authorList>
    </citation>
    <scope>NUCLEOTIDE SEQUENCE</scope>
</reference>
<dbReference type="SUPFAM" id="SSF57625">
    <property type="entry name" value="Invertebrate chitin-binding proteins"/>
    <property type="match status" value="1"/>
</dbReference>
<keyword evidence="1" id="KW-0732">Signal</keyword>
<dbReference type="GO" id="GO:0008061">
    <property type="term" value="F:chitin binding"/>
    <property type="evidence" value="ECO:0007669"/>
    <property type="project" value="InterPro"/>
</dbReference>
<dbReference type="CDD" id="cd01450">
    <property type="entry name" value="vWFA_subfamily_ECM"/>
    <property type="match status" value="2"/>
</dbReference>
<dbReference type="InterPro" id="IPR036508">
    <property type="entry name" value="Chitin-bd_dom_sf"/>
</dbReference>
<gene>
    <name evidence="4" type="ORF">MGAL_10B022477</name>
</gene>
<evidence type="ECO:0000313" key="5">
    <source>
        <dbReference type="Proteomes" id="UP000596742"/>
    </source>
</evidence>
<protein>
    <submittedName>
        <fullName evidence="4">Uncharacterized protein</fullName>
    </submittedName>
</protein>
<dbReference type="SMART" id="SM00494">
    <property type="entry name" value="ChtBD2"/>
    <property type="match status" value="3"/>
</dbReference>
<dbReference type="InterPro" id="IPR050525">
    <property type="entry name" value="ECM_Assembly_Org"/>
</dbReference>
<dbReference type="PROSITE" id="PS50940">
    <property type="entry name" value="CHIT_BIND_II"/>
    <property type="match status" value="1"/>
</dbReference>
<feature type="domain" description="VWFA" evidence="2">
    <location>
        <begin position="413"/>
        <end position="592"/>
    </location>
</feature>
<evidence type="ECO:0000256" key="1">
    <source>
        <dbReference type="SAM" id="SignalP"/>
    </source>
</evidence>
<evidence type="ECO:0000259" key="2">
    <source>
        <dbReference type="PROSITE" id="PS50234"/>
    </source>
</evidence>
<feature type="domain" description="VWFA" evidence="2">
    <location>
        <begin position="1578"/>
        <end position="1760"/>
    </location>
</feature>
<dbReference type="Pfam" id="PF00092">
    <property type="entry name" value="VWA"/>
    <property type="match status" value="5"/>
</dbReference>
<dbReference type="InterPro" id="IPR002035">
    <property type="entry name" value="VWF_A"/>
</dbReference>